<evidence type="ECO:0000313" key="2">
    <source>
        <dbReference type="EMBL" id="RHW18304.1"/>
    </source>
</evidence>
<organism evidence="2 3">
    <name type="scientific">Sphingomonas gilva</name>
    <dbReference type="NCBI Taxonomy" id="2305907"/>
    <lineage>
        <taxon>Bacteria</taxon>
        <taxon>Pseudomonadati</taxon>
        <taxon>Pseudomonadota</taxon>
        <taxon>Alphaproteobacteria</taxon>
        <taxon>Sphingomonadales</taxon>
        <taxon>Sphingomonadaceae</taxon>
        <taxon>Sphingomonas</taxon>
    </lineage>
</organism>
<evidence type="ECO:0008006" key="4">
    <source>
        <dbReference type="Google" id="ProtNLM"/>
    </source>
</evidence>
<reference evidence="2 3" key="1">
    <citation type="submission" date="2018-08" db="EMBL/GenBank/DDBJ databases">
        <title>The multiple taxonomic identification of Sphingomonas gilva.</title>
        <authorList>
            <person name="Zhu D."/>
            <person name="Zheng S."/>
        </authorList>
    </citation>
    <scope>NUCLEOTIDE SEQUENCE [LARGE SCALE GENOMIC DNA]</scope>
    <source>
        <strain evidence="2 3">ZDH117</strain>
    </source>
</reference>
<accession>A0A396RP48</accession>
<dbReference type="AlphaFoldDB" id="A0A396RP48"/>
<feature type="compositionally biased region" description="Basic and acidic residues" evidence="1">
    <location>
        <begin position="12"/>
        <end position="28"/>
    </location>
</feature>
<evidence type="ECO:0000256" key="1">
    <source>
        <dbReference type="SAM" id="MobiDB-lite"/>
    </source>
</evidence>
<feature type="region of interest" description="Disordered" evidence="1">
    <location>
        <begin position="1"/>
        <end position="28"/>
    </location>
</feature>
<dbReference type="EMBL" id="QWLV01000002">
    <property type="protein sequence ID" value="RHW18304.1"/>
    <property type="molecule type" value="Genomic_DNA"/>
</dbReference>
<comment type="caution">
    <text evidence="2">The sequence shown here is derived from an EMBL/GenBank/DDBJ whole genome shotgun (WGS) entry which is preliminary data.</text>
</comment>
<evidence type="ECO:0000313" key="3">
    <source>
        <dbReference type="Proteomes" id="UP000266693"/>
    </source>
</evidence>
<proteinExistence type="predicted"/>
<gene>
    <name evidence="2" type="ORF">D1610_07500</name>
</gene>
<protein>
    <recommendedName>
        <fullName evidence="4">PepSY domain-containing protein</fullName>
    </recommendedName>
</protein>
<dbReference type="Proteomes" id="UP000266693">
    <property type="component" value="Unassembled WGS sequence"/>
</dbReference>
<keyword evidence="3" id="KW-1185">Reference proteome</keyword>
<sequence>MLAAPAAMADQSKPDKRERREQRHRGDQDFAFRALRAGEIMSLSEIEARVIPRMRGARYIGSTFDRDSAVYTLKFMREASVIWIDVDGRSGRIIGR</sequence>
<name>A0A396RP48_9SPHN</name>